<dbReference type="Pfam" id="PF02543">
    <property type="entry name" value="Carbam_trans_N"/>
    <property type="match status" value="1"/>
</dbReference>
<reference evidence="4 5" key="1">
    <citation type="submission" date="2022-07" db="EMBL/GenBank/DDBJ databases">
        <title>Pseudidiomarina sp. nov, a marine bacterium isolated from Pacific Ocean.</title>
        <authorList>
            <person name="Wang Y."/>
        </authorList>
    </citation>
    <scope>NUCLEOTIDE SEQUENCE [LARGE SCALE GENOMIC DNA]</scope>
    <source>
        <strain evidence="4 5">GXY010</strain>
    </source>
</reference>
<evidence type="ECO:0000313" key="4">
    <source>
        <dbReference type="EMBL" id="MDT7526345.1"/>
    </source>
</evidence>
<sequence length="569" mass="62719">MSSYYIGLSTTGHDPAIAIVNDAGECIFAEATERYLQSKRAIGSPADIEQHIAPILHTICLNDPNAQFFLAQTWLKTEESKPAKEYREVLLSQRSVDRISHVHKATQMSTGAALRFILGDRLALNEIQGFDHHLCHAVSAYYFSPHPDALCLVVDGEGETGAISVFEWHEGRVVRKLRNWGPASLGAFYAWITELCGFSSIAGEEWKVMGLAAFSDPNEALVARLRSLFRVESGRLYFADITGLDEIKQEFQVYARDPSIAPDYMSSAELASSAQYVFTEVLNELIDSNLERFSPATNNIILTGGCALNSAFNGELITRRSTLNVHVPPAPGDDGNAIGAALLLRAKITQHDVFPHNNYLPYLGSQLNKKTLVKLPETLGLVNVNIIDDDSELINELVALLLKNSIIGIARGRAEFGPRALGNRSIIASPISSEMKDAINRKVKGREAYRPFAPMIPEEKVADWFIADALSPYMSAAISIHEEKRDRIPAVTHANGTGRVQTINKLYQPWLHKLLNEFELASGVPILLNTSFNIMGKPIIHSIEDAVATLMTTELDAVVLENLILTKKC</sequence>
<proteinExistence type="inferred from homology"/>
<dbReference type="InterPro" id="IPR051338">
    <property type="entry name" value="NodU/CmcH_Carbamoyltrnsfr"/>
</dbReference>
<dbReference type="InterPro" id="IPR031730">
    <property type="entry name" value="Carbam_trans_C"/>
</dbReference>
<dbReference type="SUPFAM" id="SSF53067">
    <property type="entry name" value="Actin-like ATPase domain"/>
    <property type="match status" value="1"/>
</dbReference>
<evidence type="ECO:0008006" key="6">
    <source>
        <dbReference type="Google" id="ProtNLM"/>
    </source>
</evidence>
<name>A0ABU3KXW7_9GAMM</name>
<keyword evidence="5" id="KW-1185">Reference proteome</keyword>
<dbReference type="Gene3D" id="3.90.870.20">
    <property type="entry name" value="Carbamoyltransferase, C-terminal domain"/>
    <property type="match status" value="1"/>
</dbReference>
<dbReference type="CDD" id="cd24033">
    <property type="entry name" value="ASKHA_NBD_NodU_CmcH-like_N"/>
    <property type="match status" value="1"/>
</dbReference>
<dbReference type="InterPro" id="IPR003696">
    <property type="entry name" value="Carbtransf_dom"/>
</dbReference>
<accession>A0ABU3KXW7</accession>
<comment type="similarity">
    <text evidence="1">Belongs to the NodU/CmcH family.</text>
</comment>
<dbReference type="Pfam" id="PF16861">
    <property type="entry name" value="Carbam_trans_C"/>
    <property type="match status" value="1"/>
</dbReference>
<dbReference type="EMBL" id="JANFPJ010000018">
    <property type="protein sequence ID" value="MDT7526345.1"/>
    <property type="molecule type" value="Genomic_DNA"/>
</dbReference>
<dbReference type="InterPro" id="IPR038152">
    <property type="entry name" value="Carbam_trans_C_sf"/>
</dbReference>
<organism evidence="4 5">
    <name type="scientific">Pseudidiomarina fusca</name>
    <dbReference type="NCBI Taxonomy" id="2965078"/>
    <lineage>
        <taxon>Bacteria</taxon>
        <taxon>Pseudomonadati</taxon>
        <taxon>Pseudomonadota</taxon>
        <taxon>Gammaproteobacteria</taxon>
        <taxon>Alteromonadales</taxon>
        <taxon>Idiomarinaceae</taxon>
        <taxon>Pseudidiomarina</taxon>
    </lineage>
</organism>
<protein>
    <recommendedName>
        <fullName evidence="6">Carbamoyl transferase</fullName>
    </recommendedName>
</protein>
<dbReference type="Proteomes" id="UP001305027">
    <property type="component" value="Unassembled WGS sequence"/>
</dbReference>
<comment type="caution">
    <text evidence="4">The sequence shown here is derived from an EMBL/GenBank/DDBJ whole genome shotgun (WGS) entry which is preliminary data.</text>
</comment>
<dbReference type="RefSeq" id="WP_313933130.1">
    <property type="nucleotide sequence ID" value="NZ_JANFPJ010000018.1"/>
</dbReference>
<gene>
    <name evidence="4" type="ORF">NOG12_09675</name>
</gene>
<evidence type="ECO:0000259" key="2">
    <source>
        <dbReference type="Pfam" id="PF02543"/>
    </source>
</evidence>
<evidence type="ECO:0000313" key="5">
    <source>
        <dbReference type="Proteomes" id="UP001305027"/>
    </source>
</evidence>
<feature type="domain" description="Carbamoyltransferase C-terminal" evidence="3">
    <location>
        <begin position="400"/>
        <end position="567"/>
    </location>
</feature>
<evidence type="ECO:0000259" key="3">
    <source>
        <dbReference type="Pfam" id="PF16861"/>
    </source>
</evidence>
<evidence type="ECO:0000256" key="1">
    <source>
        <dbReference type="ARBA" id="ARBA00006129"/>
    </source>
</evidence>
<dbReference type="PANTHER" id="PTHR34847:SF1">
    <property type="entry name" value="NODULATION PROTEIN U"/>
    <property type="match status" value="1"/>
</dbReference>
<feature type="domain" description="Carbamoyltransferase" evidence="2">
    <location>
        <begin position="6"/>
        <end position="342"/>
    </location>
</feature>
<dbReference type="PANTHER" id="PTHR34847">
    <property type="entry name" value="NODULATION PROTEIN U"/>
    <property type="match status" value="1"/>
</dbReference>
<dbReference type="Gene3D" id="3.30.420.40">
    <property type="match status" value="2"/>
</dbReference>
<dbReference type="InterPro" id="IPR043129">
    <property type="entry name" value="ATPase_NBD"/>
</dbReference>